<dbReference type="Proteomes" id="UP000245489">
    <property type="component" value="Unassembled WGS sequence"/>
</dbReference>
<dbReference type="RefSeq" id="WP_158279508.1">
    <property type="nucleotide sequence ID" value="NZ_QGGO01000003.1"/>
</dbReference>
<evidence type="ECO:0000313" key="2">
    <source>
        <dbReference type="Proteomes" id="UP000245489"/>
    </source>
</evidence>
<keyword evidence="2" id="KW-1185">Reference proteome</keyword>
<proteinExistence type="predicted"/>
<sequence>NDYDILLQTIKGFEQSCKNNIKDWYNNLVSTPQARWLYRLRKPSIEPTFAIIKELFNLKDENQLPFHGVNRVSAYLLTCTITLQIMMIDNYNNNRNMGDTTSFRTNF</sequence>
<dbReference type="AlphaFoldDB" id="A0A316EZK1"/>
<accession>A0A316EZK1</accession>
<gene>
    <name evidence="1" type="ORF">LV89_00901</name>
</gene>
<organism evidence="1 2">
    <name type="scientific">Arcicella aurantiaca</name>
    <dbReference type="NCBI Taxonomy" id="591202"/>
    <lineage>
        <taxon>Bacteria</taxon>
        <taxon>Pseudomonadati</taxon>
        <taxon>Bacteroidota</taxon>
        <taxon>Cytophagia</taxon>
        <taxon>Cytophagales</taxon>
        <taxon>Flectobacillaceae</taxon>
        <taxon>Arcicella</taxon>
    </lineage>
</organism>
<comment type="caution">
    <text evidence="1">The sequence shown here is derived from an EMBL/GenBank/DDBJ whole genome shotgun (WGS) entry which is preliminary data.</text>
</comment>
<dbReference type="OrthoDB" id="970153at2"/>
<evidence type="ECO:0000313" key="1">
    <source>
        <dbReference type="EMBL" id="PWK28695.1"/>
    </source>
</evidence>
<name>A0A316EZK1_9BACT</name>
<dbReference type="EMBL" id="QGGO01000003">
    <property type="protein sequence ID" value="PWK28695.1"/>
    <property type="molecule type" value="Genomic_DNA"/>
</dbReference>
<feature type="non-terminal residue" evidence="1">
    <location>
        <position position="1"/>
    </location>
</feature>
<reference evidence="1 2" key="1">
    <citation type="submission" date="2018-05" db="EMBL/GenBank/DDBJ databases">
        <title>Genomic Encyclopedia of Archaeal and Bacterial Type Strains, Phase II (KMG-II): from individual species to whole genera.</title>
        <authorList>
            <person name="Goeker M."/>
        </authorList>
    </citation>
    <scope>NUCLEOTIDE SEQUENCE [LARGE SCALE GENOMIC DNA]</scope>
    <source>
        <strain evidence="1 2">DSM 22214</strain>
    </source>
</reference>
<protein>
    <submittedName>
        <fullName evidence="1">Uncharacterized protein</fullName>
    </submittedName>
</protein>